<sequence>MIEPLFTAYEDRASMGRALAGRVAMRMAEALETRNAAGLILSGGGTPKPLFAALKDQRIAWEKITLTLADDRWVPPDHEASNERLVRADLLHNAAQNARFISLVTDDPQAKGGEALIEDRLRAFPWPAALVLLGMGNDGHTASLFPGSAALSAALDPEGPARVRAITPGTLPKDAPYDRMSLTVSALLNSHLILLMINGDDKRATYERALAGNDQAAMPIRAILQQNRVPVEVHWAP</sequence>
<dbReference type="RefSeq" id="WP_042082639.1">
    <property type="nucleotide sequence ID" value="NZ_BKCN01000001.1"/>
</dbReference>
<dbReference type="InterPro" id="IPR006148">
    <property type="entry name" value="Glc/Gal-6P_isomerase"/>
</dbReference>
<evidence type="ECO:0000256" key="7">
    <source>
        <dbReference type="RuleBase" id="RU365095"/>
    </source>
</evidence>
<dbReference type="GO" id="GO:0017057">
    <property type="term" value="F:6-phosphogluconolactonase activity"/>
    <property type="evidence" value="ECO:0007669"/>
    <property type="project" value="UniProtKB-UniRule"/>
</dbReference>
<dbReference type="GO" id="GO:0005975">
    <property type="term" value="P:carbohydrate metabolic process"/>
    <property type="evidence" value="ECO:0007669"/>
    <property type="project" value="UniProtKB-UniRule"/>
</dbReference>
<dbReference type="Pfam" id="PF01182">
    <property type="entry name" value="Glucosamine_iso"/>
    <property type="match status" value="1"/>
</dbReference>
<dbReference type="InterPro" id="IPR039104">
    <property type="entry name" value="6PGL"/>
</dbReference>
<evidence type="ECO:0000256" key="2">
    <source>
        <dbReference type="ARBA" id="ARBA00002681"/>
    </source>
</evidence>
<feature type="domain" description="Glucosamine/galactosamine-6-phosphate isomerase" evidence="8">
    <location>
        <begin position="11"/>
        <end position="227"/>
    </location>
</feature>
<evidence type="ECO:0000313" key="9">
    <source>
        <dbReference type="EMBL" id="GER02688.1"/>
    </source>
</evidence>
<comment type="pathway">
    <text evidence="3 7">Carbohydrate degradation; pentose phosphate pathway; D-ribulose 5-phosphate from D-glucose 6-phosphate (oxidative stage): step 2/3.</text>
</comment>
<dbReference type="Proteomes" id="UP000324996">
    <property type="component" value="Unassembled WGS sequence"/>
</dbReference>
<evidence type="ECO:0000259" key="8">
    <source>
        <dbReference type="Pfam" id="PF01182"/>
    </source>
</evidence>
<dbReference type="InterPro" id="IPR005900">
    <property type="entry name" value="6-phosphogluconolactonase_DevB"/>
</dbReference>
<evidence type="ECO:0000313" key="10">
    <source>
        <dbReference type="Proteomes" id="UP000324996"/>
    </source>
</evidence>
<dbReference type="NCBIfam" id="TIGR01198">
    <property type="entry name" value="pgl"/>
    <property type="match status" value="1"/>
</dbReference>
<dbReference type="InterPro" id="IPR037171">
    <property type="entry name" value="NagB/RpiA_transferase-like"/>
</dbReference>
<protein>
    <recommendedName>
        <fullName evidence="6 7">6-phosphogluconolactonase</fullName>
        <shortName evidence="7">6PGL</shortName>
        <ecNumber evidence="5 7">3.1.1.31</ecNumber>
    </recommendedName>
</protein>
<dbReference type="EMBL" id="BKCN01000001">
    <property type="protein sequence ID" value="GER02688.1"/>
    <property type="molecule type" value="Genomic_DNA"/>
</dbReference>
<comment type="caution">
    <text evidence="9">The sequence shown here is derived from an EMBL/GenBank/DDBJ whole genome shotgun (WGS) entry which is preliminary data.</text>
</comment>
<dbReference type="UniPathway" id="UPA00115">
    <property type="reaction ID" value="UER00409"/>
</dbReference>
<dbReference type="CDD" id="cd01400">
    <property type="entry name" value="6PGL"/>
    <property type="match status" value="1"/>
</dbReference>
<dbReference type="PANTHER" id="PTHR11054">
    <property type="entry name" value="6-PHOSPHOGLUCONOLACTONASE"/>
    <property type="match status" value="1"/>
</dbReference>
<comment type="function">
    <text evidence="2 7">Hydrolysis of 6-phosphogluconolactone to 6-phosphogluconate.</text>
</comment>
<dbReference type="PANTHER" id="PTHR11054:SF0">
    <property type="entry name" value="6-PHOSPHOGLUCONOLACTONASE"/>
    <property type="match status" value="1"/>
</dbReference>
<evidence type="ECO:0000256" key="3">
    <source>
        <dbReference type="ARBA" id="ARBA00004961"/>
    </source>
</evidence>
<accession>A0A5A7N3J1</accession>
<organism evidence="9 10">
    <name type="scientific">Iodidimonas nitroreducens</name>
    <dbReference type="NCBI Taxonomy" id="1236968"/>
    <lineage>
        <taxon>Bacteria</taxon>
        <taxon>Pseudomonadati</taxon>
        <taxon>Pseudomonadota</taxon>
        <taxon>Alphaproteobacteria</taxon>
        <taxon>Iodidimonadales</taxon>
        <taxon>Iodidimonadaceae</taxon>
        <taxon>Iodidimonas</taxon>
    </lineage>
</organism>
<keyword evidence="7" id="KW-0378">Hydrolase</keyword>
<reference evidence="9 10" key="1">
    <citation type="submission" date="2019-09" db="EMBL/GenBank/DDBJ databases">
        <title>NBRP : Genome information of microbial organism related human and environment.</title>
        <authorList>
            <person name="Hattori M."/>
            <person name="Oshima K."/>
            <person name="Inaba H."/>
            <person name="Suda W."/>
            <person name="Sakamoto M."/>
            <person name="Iino T."/>
            <person name="Kitahara M."/>
            <person name="Oshida Y."/>
            <person name="Iida T."/>
            <person name="Kudo T."/>
            <person name="Itoh T."/>
            <person name="Ohkuma M."/>
        </authorList>
    </citation>
    <scope>NUCLEOTIDE SEQUENCE [LARGE SCALE GENOMIC DNA]</scope>
    <source>
        <strain evidence="9 10">Q-1</strain>
    </source>
</reference>
<dbReference type="SUPFAM" id="SSF100950">
    <property type="entry name" value="NagB/RpiA/CoA transferase-like"/>
    <property type="match status" value="1"/>
</dbReference>
<dbReference type="EC" id="3.1.1.31" evidence="5 7"/>
<evidence type="ECO:0000256" key="4">
    <source>
        <dbReference type="ARBA" id="ARBA00010662"/>
    </source>
</evidence>
<comment type="catalytic activity">
    <reaction evidence="1 7">
        <text>6-phospho-D-glucono-1,5-lactone + H2O = 6-phospho-D-gluconate + H(+)</text>
        <dbReference type="Rhea" id="RHEA:12556"/>
        <dbReference type="ChEBI" id="CHEBI:15377"/>
        <dbReference type="ChEBI" id="CHEBI:15378"/>
        <dbReference type="ChEBI" id="CHEBI:57955"/>
        <dbReference type="ChEBI" id="CHEBI:58759"/>
        <dbReference type="EC" id="3.1.1.31"/>
    </reaction>
</comment>
<proteinExistence type="inferred from homology"/>
<comment type="similarity">
    <text evidence="4 7">Belongs to the glucosamine/galactosamine-6-phosphate isomerase family. 6-phosphogluconolactonase subfamily.</text>
</comment>
<evidence type="ECO:0000256" key="1">
    <source>
        <dbReference type="ARBA" id="ARBA00000832"/>
    </source>
</evidence>
<evidence type="ECO:0000256" key="5">
    <source>
        <dbReference type="ARBA" id="ARBA00013198"/>
    </source>
</evidence>
<gene>
    <name evidence="7 9" type="primary">pgl</name>
    <name evidence="9" type="ORF">JCM17846_03700</name>
</gene>
<name>A0A5A7N3J1_9PROT</name>
<evidence type="ECO:0000256" key="6">
    <source>
        <dbReference type="ARBA" id="ARBA00020337"/>
    </source>
</evidence>
<keyword evidence="10" id="KW-1185">Reference proteome</keyword>
<dbReference type="GO" id="GO:0006098">
    <property type="term" value="P:pentose-phosphate shunt"/>
    <property type="evidence" value="ECO:0007669"/>
    <property type="project" value="UniProtKB-UniPathway"/>
</dbReference>
<dbReference type="Gene3D" id="3.40.50.1360">
    <property type="match status" value="1"/>
</dbReference>
<dbReference type="AlphaFoldDB" id="A0A5A7N3J1"/>